<evidence type="ECO:0000256" key="1">
    <source>
        <dbReference type="ARBA" id="ARBA00012845"/>
    </source>
</evidence>
<dbReference type="OrthoDB" id="416253at2759"/>
<evidence type="ECO:0000256" key="3">
    <source>
        <dbReference type="ARBA" id="ARBA00025065"/>
    </source>
</evidence>
<evidence type="ECO:0000313" key="10">
    <source>
        <dbReference type="EMBL" id="PGH18535.1"/>
    </source>
</evidence>
<proteinExistence type="predicted"/>
<dbReference type="PANTHER" id="PTHR11732">
    <property type="entry name" value="ALDO/KETO REDUCTASE"/>
    <property type="match status" value="1"/>
</dbReference>
<evidence type="ECO:0000256" key="7">
    <source>
        <dbReference type="PIRSR" id="PIRSR000097-2"/>
    </source>
</evidence>
<protein>
    <recommendedName>
        <fullName evidence="1">D-xylose reductase [NAD(P)H]</fullName>
        <ecNumber evidence="1">1.1.1.307</ecNumber>
    </recommendedName>
</protein>
<evidence type="ECO:0000256" key="4">
    <source>
        <dbReference type="ARBA" id="ARBA00047534"/>
    </source>
</evidence>
<gene>
    <name evidence="10" type="ORF">AJ79_00314</name>
</gene>
<keyword evidence="11" id="KW-1185">Reference proteome</keyword>
<dbReference type="AlphaFoldDB" id="A0A2B7YB94"/>
<evidence type="ECO:0000256" key="5">
    <source>
        <dbReference type="ARBA" id="ARBA00049485"/>
    </source>
</evidence>
<evidence type="ECO:0000256" key="2">
    <source>
        <dbReference type="ARBA" id="ARBA00023002"/>
    </source>
</evidence>
<dbReference type="InterPro" id="IPR036812">
    <property type="entry name" value="NAD(P)_OxRdtase_dom_sf"/>
</dbReference>
<dbReference type="PROSITE" id="PS00798">
    <property type="entry name" value="ALDOKETO_REDUCTASE_1"/>
    <property type="match status" value="1"/>
</dbReference>
<name>A0A2B7YB94_9EURO</name>
<evidence type="ECO:0000259" key="9">
    <source>
        <dbReference type="Pfam" id="PF00248"/>
    </source>
</evidence>
<feature type="domain" description="NADP-dependent oxidoreductase" evidence="9">
    <location>
        <begin position="18"/>
        <end position="287"/>
    </location>
</feature>
<dbReference type="FunFam" id="3.20.20.100:FF:000002">
    <property type="entry name" value="2,5-diketo-D-gluconic acid reductase A"/>
    <property type="match status" value="1"/>
</dbReference>
<evidence type="ECO:0000313" key="11">
    <source>
        <dbReference type="Proteomes" id="UP000223968"/>
    </source>
</evidence>
<comment type="caution">
    <text evidence="10">The sequence shown here is derived from an EMBL/GenBank/DDBJ whole genome shotgun (WGS) entry which is preliminary data.</text>
</comment>
<comment type="catalytic activity">
    <reaction evidence="5">
        <text>xylitol + NAD(+) = D-xylose + NADH + H(+)</text>
        <dbReference type="Rhea" id="RHEA:27441"/>
        <dbReference type="ChEBI" id="CHEBI:15378"/>
        <dbReference type="ChEBI" id="CHEBI:17151"/>
        <dbReference type="ChEBI" id="CHEBI:53455"/>
        <dbReference type="ChEBI" id="CHEBI:57540"/>
        <dbReference type="ChEBI" id="CHEBI:57945"/>
        <dbReference type="EC" id="1.1.1.307"/>
    </reaction>
</comment>
<dbReference type="Pfam" id="PF00248">
    <property type="entry name" value="Aldo_ket_red"/>
    <property type="match status" value="1"/>
</dbReference>
<keyword evidence="2" id="KW-0560">Oxidoreductase</keyword>
<dbReference type="GO" id="GO:0016616">
    <property type="term" value="F:oxidoreductase activity, acting on the CH-OH group of donors, NAD or NADP as acceptor"/>
    <property type="evidence" value="ECO:0007669"/>
    <property type="project" value="UniProtKB-ARBA"/>
</dbReference>
<comment type="function">
    <text evidence="3">Catalyzes the initial reaction in the xylose utilization pathway by reducing D-xylose into xylitol. Xylose is a major component of hemicelluloses such as xylan. Most fungi utilize D-xylose via three enzymatic reactions, xylose reductase (XR), xylitol dehydrogenase (XDH), and xylulokinase, to form xylulose 5-phosphate, which enters pentose phosphate pathway.</text>
</comment>
<dbReference type="SUPFAM" id="SSF51430">
    <property type="entry name" value="NAD(P)-linked oxidoreductase"/>
    <property type="match status" value="1"/>
</dbReference>
<dbReference type="Proteomes" id="UP000223968">
    <property type="component" value="Unassembled WGS sequence"/>
</dbReference>
<feature type="active site" description="Proton donor" evidence="6">
    <location>
        <position position="50"/>
    </location>
</feature>
<evidence type="ECO:0000256" key="6">
    <source>
        <dbReference type="PIRSR" id="PIRSR000097-1"/>
    </source>
</evidence>
<comment type="catalytic activity">
    <reaction evidence="4">
        <text>xylitol + NADP(+) = D-xylose + NADPH + H(+)</text>
        <dbReference type="Rhea" id="RHEA:27445"/>
        <dbReference type="ChEBI" id="CHEBI:15378"/>
        <dbReference type="ChEBI" id="CHEBI:17151"/>
        <dbReference type="ChEBI" id="CHEBI:53455"/>
        <dbReference type="ChEBI" id="CHEBI:57783"/>
        <dbReference type="ChEBI" id="CHEBI:58349"/>
        <dbReference type="EC" id="1.1.1.307"/>
    </reaction>
</comment>
<accession>A0A2B7YB94</accession>
<evidence type="ECO:0000256" key="8">
    <source>
        <dbReference type="PIRSR" id="PIRSR000097-3"/>
    </source>
</evidence>
<organism evidence="10 11">
    <name type="scientific">Helicocarpus griseus UAMH5409</name>
    <dbReference type="NCBI Taxonomy" id="1447875"/>
    <lineage>
        <taxon>Eukaryota</taxon>
        <taxon>Fungi</taxon>
        <taxon>Dikarya</taxon>
        <taxon>Ascomycota</taxon>
        <taxon>Pezizomycotina</taxon>
        <taxon>Eurotiomycetes</taxon>
        <taxon>Eurotiomycetidae</taxon>
        <taxon>Onygenales</taxon>
        <taxon>Ajellomycetaceae</taxon>
        <taxon>Helicocarpus</taxon>
    </lineage>
</organism>
<dbReference type="PROSITE" id="PS00062">
    <property type="entry name" value="ALDOKETO_REDUCTASE_2"/>
    <property type="match status" value="1"/>
</dbReference>
<dbReference type="Gene3D" id="3.20.20.100">
    <property type="entry name" value="NADP-dependent oxidoreductase domain"/>
    <property type="match status" value="1"/>
</dbReference>
<feature type="site" description="Lowers pKa of active site Tyr" evidence="8">
    <location>
        <position position="75"/>
    </location>
</feature>
<dbReference type="STRING" id="1447875.A0A2B7YB94"/>
<feature type="binding site" evidence="7">
    <location>
        <position position="108"/>
    </location>
    <ligand>
        <name>substrate</name>
    </ligand>
</feature>
<dbReference type="InterPro" id="IPR023210">
    <property type="entry name" value="NADP_OxRdtase_dom"/>
</dbReference>
<dbReference type="InterPro" id="IPR020471">
    <property type="entry name" value="AKR"/>
</dbReference>
<sequence>MTAPTKFKLNTGAYIPAIGLGTWQDADAQENSVITALKAGYRHIDTAAIYGTEEAIGRALKKSGVPRDQLFITSKLWNHKHHPDDVGPAMDGTLQKLGVDYVDLYLMHWPVAFARGDNPFPQDDKGNPKTEKIDYLDTYKAMEKLQKAGKAKAIGISNFSRAEVQRILDNASIPPAVHQLELHPWLQQKEFVKFHLNNGIHITQYSSLGNQNEIYQRENVGQMLDDPVLKEVADKVGKAPAQVALAWGITHGHSVLVKSKTPERVQQNLQADFKLADEDLKKIDLIDKKRRFNDSSTDFGYDLFSDLEGKQK</sequence>
<dbReference type="InterPro" id="IPR018170">
    <property type="entry name" value="Aldo/ket_reductase_CS"/>
</dbReference>
<dbReference type="PRINTS" id="PR00069">
    <property type="entry name" value="ALDKETRDTASE"/>
</dbReference>
<reference evidence="10 11" key="1">
    <citation type="submission" date="2017-10" db="EMBL/GenBank/DDBJ databases">
        <title>Comparative genomics in systemic dimorphic fungi from Ajellomycetaceae.</title>
        <authorList>
            <person name="Munoz J.F."/>
            <person name="Mcewen J.G."/>
            <person name="Clay O.K."/>
            <person name="Cuomo C.A."/>
        </authorList>
    </citation>
    <scope>NUCLEOTIDE SEQUENCE [LARGE SCALE GENOMIC DNA]</scope>
    <source>
        <strain evidence="10 11">UAMH5409</strain>
    </source>
</reference>
<dbReference type="EMBL" id="PDNB01000003">
    <property type="protein sequence ID" value="PGH18535.1"/>
    <property type="molecule type" value="Genomic_DNA"/>
</dbReference>
<dbReference type="CDD" id="cd19071">
    <property type="entry name" value="AKR_AKR1-5-like"/>
    <property type="match status" value="1"/>
</dbReference>
<dbReference type="EC" id="1.1.1.307" evidence="1"/>
<dbReference type="PIRSF" id="PIRSF000097">
    <property type="entry name" value="AKR"/>
    <property type="match status" value="1"/>
</dbReference>